<dbReference type="EMBL" id="CP094970">
    <property type="protein sequence ID" value="UYM07770.1"/>
    <property type="molecule type" value="Genomic_DNA"/>
</dbReference>
<feature type="region of interest" description="Disordered" evidence="1">
    <location>
        <begin position="103"/>
        <end position="122"/>
    </location>
</feature>
<evidence type="ECO:0008006" key="4">
    <source>
        <dbReference type="Google" id="ProtNLM"/>
    </source>
</evidence>
<dbReference type="AlphaFoldDB" id="A0AA46YM75"/>
<name>A0AA46YM75_9ACTN</name>
<protein>
    <recommendedName>
        <fullName evidence="4">Glycine zipper domain-containing protein</fullName>
    </recommendedName>
</protein>
<evidence type="ECO:0000313" key="2">
    <source>
        <dbReference type="EMBL" id="UYM07770.1"/>
    </source>
</evidence>
<dbReference type="RefSeq" id="WP_271636744.1">
    <property type="nucleotide sequence ID" value="NZ_CP094970.1"/>
</dbReference>
<evidence type="ECO:0000256" key="1">
    <source>
        <dbReference type="SAM" id="MobiDB-lite"/>
    </source>
</evidence>
<accession>A0AA46YM75</accession>
<reference evidence="2" key="1">
    <citation type="submission" date="2022-01" db="EMBL/GenBank/DDBJ databases">
        <title>Nocardioidaceae gen. sp. A5X3R13.</title>
        <authorList>
            <person name="Lopez Marin M.A."/>
            <person name="Uhlik O."/>
        </authorList>
    </citation>
    <scope>NUCLEOTIDE SEQUENCE</scope>
    <source>
        <strain evidence="2">A5X3R13</strain>
    </source>
</reference>
<evidence type="ECO:0000313" key="3">
    <source>
        <dbReference type="Proteomes" id="UP001164390"/>
    </source>
</evidence>
<dbReference type="Proteomes" id="UP001164390">
    <property type="component" value="Chromosome"/>
</dbReference>
<keyword evidence="3" id="KW-1185">Reference proteome</keyword>
<proteinExistence type="predicted"/>
<organism evidence="2 3">
    <name type="scientific">Solicola gregarius</name>
    <dbReference type="NCBI Taxonomy" id="2908642"/>
    <lineage>
        <taxon>Bacteria</taxon>
        <taxon>Bacillati</taxon>
        <taxon>Actinomycetota</taxon>
        <taxon>Actinomycetes</taxon>
        <taxon>Propionibacteriales</taxon>
        <taxon>Nocardioidaceae</taxon>
        <taxon>Solicola</taxon>
    </lineage>
</organism>
<dbReference type="KEGG" id="sgrg:L0C25_12085"/>
<gene>
    <name evidence="2" type="ORF">L0C25_12085</name>
</gene>
<sequence>MGAMEPFEKHDADTGSLTSCGSTLVTQAAEGMTNGTLTRNAYSPALTSVTGVCSPQVQSADQAVQQGSQDVTSELAWAAVVSQYWGTQVTDFNSRVDEITSGLASQGPNYGAEGEDGEDPTQGEIDAAKAEKTADAKQDWWTAYGTYIQGGQTKASSMLRDGPTAGNMQTAIDAGVMPAMGWDYTWNDFWTGTTGLWSPPGDQGAYGAGLWGLRRGALGFDLLAQWRIGSRTRFAPRGYYTNAAGQTRYGYLPYKNTSWWNQARMRASSSNWQASWGNSASNAKWATAAKWMNRGGYVLSFAAGGIDQWTRDANRTDLTDGERVTRAGTRATLNLAGTAAGAWAGAKGGAVLGTMIGGPVGGVIGGAVGGIIGGVIGSGVANEVADHVVDWAGDTYNDVADWTGDRLDDAGEALSDVGDALTFWD</sequence>